<feature type="transmembrane region" description="Helical" evidence="6">
    <location>
        <begin position="34"/>
        <end position="54"/>
    </location>
</feature>
<reference evidence="8 9" key="1">
    <citation type="submission" date="2019-06" db="EMBL/GenBank/DDBJ databases">
        <title>Erythrobacter insulae sp. nov., isolated from a tidal flat.</title>
        <authorList>
            <person name="Yoon J.-H."/>
        </authorList>
    </citation>
    <scope>NUCLEOTIDE SEQUENCE [LARGE SCALE GENOMIC DNA]</scope>
    <source>
        <strain evidence="8 9">JBTF-M21</strain>
    </source>
</reference>
<dbReference type="InterPro" id="IPR007016">
    <property type="entry name" value="O-antigen_ligase-rel_domated"/>
</dbReference>
<dbReference type="PANTHER" id="PTHR37422:SF13">
    <property type="entry name" value="LIPOPOLYSACCHARIDE BIOSYNTHESIS PROTEIN PA4999-RELATED"/>
    <property type="match status" value="1"/>
</dbReference>
<dbReference type="AlphaFoldDB" id="A0A547PB90"/>
<dbReference type="EMBL" id="VHJK01000001">
    <property type="protein sequence ID" value="TRD11412.1"/>
    <property type="molecule type" value="Genomic_DNA"/>
</dbReference>
<feature type="transmembrane region" description="Helical" evidence="6">
    <location>
        <begin position="166"/>
        <end position="185"/>
    </location>
</feature>
<evidence type="ECO:0000256" key="1">
    <source>
        <dbReference type="ARBA" id="ARBA00004141"/>
    </source>
</evidence>
<evidence type="ECO:0000259" key="7">
    <source>
        <dbReference type="Pfam" id="PF04932"/>
    </source>
</evidence>
<evidence type="ECO:0000256" key="2">
    <source>
        <dbReference type="ARBA" id="ARBA00022692"/>
    </source>
</evidence>
<feature type="domain" description="O-antigen ligase-related" evidence="7">
    <location>
        <begin position="200"/>
        <end position="330"/>
    </location>
</feature>
<dbReference type="GO" id="GO:0016874">
    <property type="term" value="F:ligase activity"/>
    <property type="evidence" value="ECO:0007669"/>
    <property type="project" value="UniProtKB-KW"/>
</dbReference>
<evidence type="ECO:0000313" key="8">
    <source>
        <dbReference type="EMBL" id="TRD11412.1"/>
    </source>
</evidence>
<protein>
    <submittedName>
        <fullName evidence="8">O-antigen ligase family protein</fullName>
    </submittedName>
</protein>
<accession>A0A547PB90</accession>
<feature type="transmembrane region" description="Helical" evidence="6">
    <location>
        <begin position="7"/>
        <end position="28"/>
    </location>
</feature>
<proteinExistence type="predicted"/>
<keyword evidence="4 6" id="KW-0472">Membrane</keyword>
<keyword evidence="2 6" id="KW-0812">Transmembrane</keyword>
<name>A0A547PB90_9SPHN</name>
<keyword evidence="3 6" id="KW-1133">Transmembrane helix</keyword>
<dbReference type="GO" id="GO:0016020">
    <property type="term" value="C:membrane"/>
    <property type="evidence" value="ECO:0007669"/>
    <property type="project" value="UniProtKB-SubCell"/>
</dbReference>
<dbReference type="Pfam" id="PF04932">
    <property type="entry name" value="Wzy_C"/>
    <property type="match status" value="1"/>
</dbReference>
<feature type="transmembrane region" description="Helical" evidence="6">
    <location>
        <begin position="126"/>
        <end position="146"/>
    </location>
</feature>
<feature type="transmembrane region" description="Helical" evidence="6">
    <location>
        <begin position="318"/>
        <end position="339"/>
    </location>
</feature>
<feature type="region of interest" description="Disordered" evidence="5">
    <location>
        <begin position="395"/>
        <end position="421"/>
    </location>
</feature>
<dbReference type="Proteomes" id="UP000316343">
    <property type="component" value="Unassembled WGS sequence"/>
</dbReference>
<dbReference type="OrthoDB" id="8077069at2"/>
<comment type="subcellular location">
    <subcellularLocation>
        <location evidence="1">Membrane</location>
        <topology evidence="1">Multi-pass membrane protein</topology>
    </subcellularLocation>
</comment>
<evidence type="ECO:0000256" key="5">
    <source>
        <dbReference type="SAM" id="MobiDB-lite"/>
    </source>
</evidence>
<feature type="transmembrane region" description="Helical" evidence="6">
    <location>
        <begin position="93"/>
        <end position="114"/>
    </location>
</feature>
<evidence type="ECO:0000256" key="3">
    <source>
        <dbReference type="ARBA" id="ARBA00022989"/>
    </source>
</evidence>
<dbReference type="InterPro" id="IPR051533">
    <property type="entry name" value="WaaL-like"/>
</dbReference>
<evidence type="ECO:0000256" key="4">
    <source>
        <dbReference type="ARBA" id="ARBA00023136"/>
    </source>
</evidence>
<keyword evidence="8" id="KW-0436">Ligase</keyword>
<organism evidence="8 9">
    <name type="scientific">Erythrobacter insulae</name>
    <dbReference type="NCBI Taxonomy" id="2584124"/>
    <lineage>
        <taxon>Bacteria</taxon>
        <taxon>Pseudomonadati</taxon>
        <taxon>Pseudomonadota</taxon>
        <taxon>Alphaproteobacteria</taxon>
        <taxon>Sphingomonadales</taxon>
        <taxon>Erythrobacteraceae</taxon>
        <taxon>Erythrobacter/Porphyrobacter group</taxon>
        <taxon>Erythrobacter</taxon>
    </lineage>
</organism>
<evidence type="ECO:0000313" key="9">
    <source>
        <dbReference type="Proteomes" id="UP000316343"/>
    </source>
</evidence>
<keyword evidence="9" id="KW-1185">Reference proteome</keyword>
<feature type="transmembrane region" description="Helical" evidence="6">
    <location>
        <begin position="61"/>
        <end position="81"/>
    </location>
</feature>
<feature type="transmembrane region" description="Helical" evidence="6">
    <location>
        <begin position="239"/>
        <end position="259"/>
    </location>
</feature>
<evidence type="ECO:0000256" key="6">
    <source>
        <dbReference type="SAM" id="Phobius"/>
    </source>
</evidence>
<dbReference type="RefSeq" id="WP_142787677.1">
    <property type="nucleotide sequence ID" value="NZ_VHJK01000001.1"/>
</dbReference>
<feature type="transmembrane region" description="Helical" evidence="6">
    <location>
        <begin position="194"/>
        <end position="211"/>
    </location>
</feature>
<comment type="caution">
    <text evidence="8">The sequence shown here is derived from an EMBL/GenBank/DDBJ whole genome shotgun (WGS) entry which is preliminary data.</text>
</comment>
<sequence length="421" mass="45192">MILRGFFYYLVTWSLAGYFLLAAVTHVLGLDNSTISLIFRAIGGVFAGVLIAFAARRRFDLNLLLIIIFGVAYSTQLALTLHVRGEPSALQPFAYWAWALGGCIFPAIATYLCFTADKQLWTVRLVLGVAVASTCFMLVFGSSMSFASGGLGVDTGRWNIPSVNPIAMGHLGATTILVALGWLLGRSRITIKQMGIAGAAAMAGGLLLLLANSRGPLLALAVCLFILALARFNRRGTAVLLVVALSGAAVLMATQYDLIVEGVLKRFSLISSGQDRATELRFIAFNGAWDQFAGSPLMGDGIEERNTGFYPHNVILEALMATGLVGAIPFVLLLARAVLASWEIVRQNEQLIWLALLQIQYLIAAQLSGSIYQSTALWVTTAAVLAATSKAAVRPASTKRRRLSPSSRPRPPIRRPTAPHA</sequence>
<gene>
    <name evidence="8" type="ORF">FGU71_05780</name>
</gene>
<feature type="transmembrane region" description="Helical" evidence="6">
    <location>
        <begin position="217"/>
        <end position="232"/>
    </location>
</feature>
<dbReference type="PANTHER" id="PTHR37422">
    <property type="entry name" value="TEICHURONIC ACID BIOSYNTHESIS PROTEIN TUAE"/>
    <property type="match status" value="1"/>
</dbReference>